<sequence length="317" mass="35175">MVAAMNGQFKILVNRFLASEGLTSSNEGDDVGWLDIVTFLSWESALFIKPDAKEGRAMDPGSYIKVKCVATRRSGEKGNLGPREFGLSSFDSMDQGELPSSIAKSECGDSDKLYECESPCLNDLLISPSARTTDNGREENDKIVEAMTKCDSGVSGRFEGLSTLNESTQLITAVRTSTNECDSKDDNDNILSPESILVLLFSQCIEKGLVCEQSHLSMIKEFYAFSEDVLPFRTGIYLPLSRCRNGMLKVEKSKSFFAKSMDEKVYHQANKKEYKKEVQVHVKTFNGFLIPGVLRTSVRMAANYAQVGAYVRPRHMA</sequence>
<dbReference type="GO" id="GO:0010008">
    <property type="term" value="C:endosome membrane"/>
    <property type="evidence" value="ECO:0007669"/>
    <property type="project" value="TreeGrafter"/>
</dbReference>
<reference evidence="1 2" key="1">
    <citation type="journal article" date="2020" name="Nat. Food">
        <title>A phased Vanilla planifolia genome enables genetic improvement of flavour and production.</title>
        <authorList>
            <person name="Hasing T."/>
            <person name="Tang H."/>
            <person name="Brym M."/>
            <person name="Khazi F."/>
            <person name="Huang T."/>
            <person name="Chambers A.H."/>
        </authorList>
    </citation>
    <scope>NUCLEOTIDE SEQUENCE [LARGE SCALE GENOMIC DNA]</scope>
    <source>
        <tissue evidence="1">Leaf</tissue>
    </source>
</reference>
<protein>
    <submittedName>
        <fullName evidence="1">Uncharacterized protein</fullName>
    </submittedName>
</protein>
<gene>
    <name evidence="1" type="ORF">HPP92_005382</name>
</gene>
<dbReference type="OrthoDB" id="1726676at2759"/>
<evidence type="ECO:0000313" key="2">
    <source>
        <dbReference type="Proteomes" id="UP000639772"/>
    </source>
</evidence>
<dbReference type="EMBL" id="JADCNM010000002">
    <property type="protein sequence ID" value="KAG0494388.1"/>
    <property type="molecule type" value="Genomic_DNA"/>
</dbReference>
<name>A0A835RYN4_VANPL</name>
<dbReference type="GO" id="GO:0046854">
    <property type="term" value="P:phosphatidylinositol phosphate biosynthetic process"/>
    <property type="evidence" value="ECO:0007669"/>
    <property type="project" value="TreeGrafter"/>
</dbReference>
<proteinExistence type="predicted"/>
<evidence type="ECO:0000313" key="1">
    <source>
        <dbReference type="EMBL" id="KAG0494388.1"/>
    </source>
</evidence>
<dbReference type="Proteomes" id="UP000639772">
    <property type="component" value="Unassembled WGS sequence"/>
</dbReference>
<comment type="caution">
    <text evidence="1">The sequence shown here is derived from an EMBL/GenBank/DDBJ whole genome shotgun (WGS) entry which is preliminary data.</text>
</comment>
<organism evidence="1 2">
    <name type="scientific">Vanilla planifolia</name>
    <name type="common">Vanilla</name>
    <dbReference type="NCBI Taxonomy" id="51239"/>
    <lineage>
        <taxon>Eukaryota</taxon>
        <taxon>Viridiplantae</taxon>
        <taxon>Streptophyta</taxon>
        <taxon>Embryophyta</taxon>
        <taxon>Tracheophyta</taxon>
        <taxon>Spermatophyta</taxon>
        <taxon>Magnoliopsida</taxon>
        <taxon>Liliopsida</taxon>
        <taxon>Asparagales</taxon>
        <taxon>Orchidaceae</taxon>
        <taxon>Vanilloideae</taxon>
        <taxon>Vanilleae</taxon>
        <taxon>Vanilla</taxon>
    </lineage>
</organism>
<dbReference type="AlphaFoldDB" id="A0A835RYN4"/>
<accession>A0A835RYN4</accession>
<dbReference type="GO" id="GO:0000285">
    <property type="term" value="F:1-phosphatidylinositol-3-phosphate 5-kinase activity"/>
    <property type="evidence" value="ECO:0007669"/>
    <property type="project" value="TreeGrafter"/>
</dbReference>
<dbReference type="PANTHER" id="PTHR45748:SF4">
    <property type="entry name" value="1-PHOSPHATIDYLINOSITOL-3-PHOSPHATE 5-KINASE FAB1D-RELATED"/>
    <property type="match status" value="1"/>
</dbReference>
<dbReference type="PANTHER" id="PTHR45748">
    <property type="entry name" value="1-PHOSPHATIDYLINOSITOL 3-PHOSPHATE 5-KINASE-RELATED"/>
    <property type="match status" value="1"/>
</dbReference>